<dbReference type="AlphaFoldDB" id="A0A2P2L321"/>
<sequence length="24" mass="2848">MILSIWSENVSPLLLCKQFRENLN</sequence>
<proteinExistence type="predicted"/>
<name>A0A2P2L321_RHIMU</name>
<protein>
    <submittedName>
        <fullName evidence="1">Uncharacterized protein</fullName>
    </submittedName>
</protein>
<accession>A0A2P2L321</accession>
<organism evidence="1">
    <name type="scientific">Rhizophora mucronata</name>
    <name type="common">Asiatic mangrove</name>
    <dbReference type="NCBI Taxonomy" id="61149"/>
    <lineage>
        <taxon>Eukaryota</taxon>
        <taxon>Viridiplantae</taxon>
        <taxon>Streptophyta</taxon>
        <taxon>Embryophyta</taxon>
        <taxon>Tracheophyta</taxon>
        <taxon>Spermatophyta</taxon>
        <taxon>Magnoliopsida</taxon>
        <taxon>eudicotyledons</taxon>
        <taxon>Gunneridae</taxon>
        <taxon>Pentapetalae</taxon>
        <taxon>rosids</taxon>
        <taxon>fabids</taxon>
        <taxon>Malpighiales</taxon>
        <taxon>Rhizophoraceae</taxon>
        <taxon>Rhizophora</taxon>
    </lineage>
</organism>
<dbReference type="EMBL" id="GGEC01031864">
    <property type="protein sequence ID" value="MBX12348.1"/>
    <property type="molecule type" value="Transcribed_RNA"/>
</dbReference>
<reference evidence="1" key="1">
    <citation type="submission" date="2018-02" db="EMBL/GenBank/DDBJ databases">
        <title>Rhizophora mucronata_Transcriptome.</title>
        <authorList>
            <person name="Meera S.P."/>
            <person name="Sreeshan A."/>
            <person name="Augustine A."/>
        </authorList>
    </citation>
    <scope>NUCLEOTIDE SEQUENCE</scope>
    <source>
        <tissue evidence="1">Leaf</tissue>
    </source>
</reference>
<evidence type="ECO:0000313" key="1">
    <source>
        <dbReference type="EMBL" id="MBX12348.1"/>
    </source>
</evidence>